<dbReference type="EMBL" id="JABFCZ010000021">
    <property type="protein sequence ID" value="MBD1548226.1"/>
    <property type="molecule type" value="Genomic_DNA"/>
</dbReference>
<organism evidence="1 2">
    <name type="scientific">Roseibium aggregatum</name>
    <dbReference type="NCBI Taxonomy" id="187304"/>
    <lineage>
        <taxon>Bacteria</taxon>
        <taxon>Pseudomonadati</taxon>
        <taxon>Pseudomonadota</taxon>
        <taxon>Alphaproteobacteria</taxon>
        <taxon>Hyphomicrobiales</taxon>
        <taxon>Stappiaceae</taxon>
        <taxon>Roseibium</taxon>
    </lineage>
</organism>
<dbReference type="AlphaFoldDB" id="A0A926S740"/>
<reference evidence="1" key="1">
    <citation type="submission" date="2020-05" db="EMBL/GenBank/DDBJ databases">
        <title>Identification of trans-AT polyketide cluster in two marine bacteria, producers of a novel glutaramide-containing polyketide sesbanimide D and analogs.</title>
        <authorList>
            <person name="Kacar D."/>
            <person name="Rodriguez P."/>
            <person name="Canedo L."/>
            <person name="Gonzalez E."/>
            <person name="Galan B."/>
            <person name="De La Calle F."/>
            <person name="Garcia J.L."/>
        </authorList>
    </citation>
    <scope>NUCLEOTIDE SEQUENCE</scope>
    <source>
        <strain evidence="1">PHM038</strain>
    </source>
</reference>
<name>A0A926S740_9HYPH</name>
<accession>A0A926S740</accession>
<protein>
    <submittedName>
        <fullName evidence="1">Uncharacterized protein</fullName>
    </submittedName>
</protein>
<gene>
    <name evidence="1" type="ORF">HK439_18330</name>
</gene>
<comment type="caution">
    <text evidence="1">The sequence shown here is derived from an EMBL/GenBank/DDBJ whole genome shotgun (WGS) entry which is preliminary data.</text>
</comment>
<dbReference type="Proteomes" id="UP000598467">
    <property type="component" value="Unassembled WGS sequence"/>
</dbReference>
<dbReference type="RefSeq" id="WP_190292920.1">
    <property type="nucleotide sequence ID" value="NZ_JABFCZ010000021.1"/>
</dbReference>
<sequence>MTGKLYVVRWEFSYAGNGFQPIFDIREIPPADDLTMLARLTINDTGKFYGDDFGITILCGRDRYNVRQSGKQKASWKFIKCERFDPDEVEAQILALVDRCASDRFEQWMDCLRKHFNWEYEGMKPAPY</sequence>
<evidence type="ECO:0000313" key="2">
    <source>
        <dbReference type="Proteomes" id="UP000598467"/>
    </source>
</evidence>
<proteinExistence type="predicted"/>
<evidence type="ECO:0000313" key="1">
    <source>
        <dbReference type="EMBL" id="MBD1548226.1"/>
    </source>
</evidence>